<dbReference type="EMBL" id="JAHZIJ010000037">
    <property type="protein sequence ID" value="MBW7477839.1"/>
    <property type="molecule type" value="Genomic_DNA"/>
</dbReference>
<proteinExistence type="predicted"/>
<dbReference type="Proteomes" id="UP000812277">
    <property type="component" value="Unassembled WGS sequence"/>
</dbReference>
<dbReference type="RefSeq" id="WP_219875223.1">
    <property type="nucleotide sequence ID" value="NZ_JAHZIJ010000037.1"/>
</dbReference>
<comment type="caution">
    <text evidence="1">The sequence shown here is derived from an EMBL/GenBank/DDBJ whole genome shotgun (WGS) entry which is preliminary data.</text>
</comment>
<evidence type="ECO:0000313" key="2">
    <source>
        <dbReference type="Proteomes" id="UP000812277"/>
    </source>
</evidence>
<protein>
    <submittedName>
        <fullName evidence="1">Uncharacterized protein</fullName>
    </submittedName>
</protein>
<organism evidence="1 2">
    <name type="scientific">Paenibacillus oenotherae</name>
    <dbReference type="NCBI Taxonomy" id="1435645"/>
    <lineage>
        <taxon>Bacteria</taxon>
        <taxon>Bacillati</taxon>
        <taxon>Bacillota</taxon>
        <taxon>Bacilli</taxon>
        <taxon>Bacillales</taxon>
        <taxon>Paenibacillaceae</taxon>
        <taxon>Paenibacillus</taxon>
    </lineage>
</organism>
<sequence>MSKKQVQEHFNWFVKEVPARIEILIEAIEASGLRNIEKFDMTPESLNPLWGWVKERINTVPKSHEELNELSNTLPSWILEDMSDWKLDSGTVTLAIDVSLYFAEVFLREYPHLQWGFISKPKSDVDINKPVVMGFKGGALHPPTVVINLCRSHVKGNQDKDLTSLFEAWRKFI</sequence>
<accession>A0ABS7DD34</accession>
<gene>
    <name evidence="1" type="ORF">K0T92_24310</name>
</gene>
<name>A0ABS7DD34_9BACL</name>
<keyword evidence="2" id="KW-1185">Reference proteome</keyword>
<reference evidence="1 2" key="1">
    <citation type="submission" date="2021-07" db="EMBL/GenBank/DDBJ databases">
        <title>Paenibacillus radiodurans sp. nov., isolated from the southeastern edge of Tengger Desert.</title>
        <authorList>
            <person name="Zhang G."/>
        </authorList>
    </citation>
    <scope>NUCLEOTIDE SEQUENCE [LARGE SCALE GENOMIC DNA]</scope>
    <source>
        <strain evidence="1 2">DT7-4</strain>
    </source>
</reference>
<evidence type="ECO:0000313" key="1">
    <source>
        <dbReference type="EMBL" id="MBW7477839.1"/>
    </source>
</evidence>